<dbReference type="EMBL" id="RJTL01000035">
    <property type="protein sequence ID" value="RNM03218.1"/>
    <property type="molecule type" value="Genomic_DNA"/>
</dbReference>
<name>A0A454TM55_9RALS</name>
<evidence type="ECO:0000256" key="1">
    <source>
        <dbReference type="SAM" id="SignalP"/>
    </source>
</evidence>
<comment type="caution">
    <text evidence="2">The sequence shown here is derived from an EMBL/GenBank/DDBJ whole genome shotgun (WGS) entry which is preliminary data.</text>
</comment>
<evidence type="ECO:0008006" key="4">
    <source>
        <dbReference type="Google" id="ProtNLM"/>
    </source>
</evidence>
<feature type="chain" id="PRO_5019145351" description="DUF732 domain-containing protein" evidence="1">
    <location>
        <begin position="21"/>
        <end position="116"/>
    </location>
</feature>
<dbReference type="AlphaFoldDB" id="A0A454TM55"/>
<organism evidence="2 3">
    <name type="scientific">Ralstonia pseudosolanacearum</name>
    <dbReference type="NCBI Taxonomy" id="1310165"/>
    <lineage>
        <taxon>Bacteria</taxon>
        <taxon>Pseudomonadati</taxon>
        <taxon>Pseudomonadota</taxon>
        <taxon>Betaproteobacteria</taxon>
        <taxon>Burkholderiales</taxon>
        <taxon>Burkholderiaceae</taxon>
        <taxon>Ralstonia</taxon>
        <taxon>Ralstonia solanacearum species complex</taxon>
    </lineage>
</organism>
<accession>A0A454TM55</accession>
<dbReference type="Proteomes" id="UP000271222">
    <property type="component" value="Unassembled WGS sequence"/>
</dbReference>
<keyword evidence="1" id="KW-0732">Signal</keyword>
<protein>
    <recommendedName>
        <fullName evidence="4">DUF732 domain-containing protein</fullName>
    </recommendedName>
</protein>
<dbReference type="OrthoDB" id="9135286at2"/>
<evidence type="ECO:0000313" key="2">
    <source>
        <dbReference type="EMBL" id="RNM03218.1"/>
    </source>
</evidence>
<gene>
    <name evidence="2" type="ORF">EGA29_19215</name>
</gene>
<evidence type="ECO:0000313" key="3">
    <source>
        <dbReference type="Proteomes" id="UP000271222"/>
    </source>
</evidence>
<sequence length="116" mass="12523">MHTKCLVTGLLALATTSAFALTAPPFTQAVSPDTYPTLPVVMRQGYVAGVMDVDRSVLDYTKGMFSACLKGVTLAQATEIVDRGIAQLEPVERNTAPTMVHNALLHDCLRRGFKVE</sequence>
<proteinExistence type="predicted"/>
<feature type="signal peptide" evidence="1">
    <location>
        <begin position="1"/>
        <end position="20"/>
    </location>
</feature>
<reference evidence="2 3" key="1">
    <citation type="submission" date="2018-10" db="EMBL/GenBank/DDBJ databases">
        <title>Draft Genome Sequence of Ralstonia pseudosolanacearum (R. solanacearum phylotype I) Strain Tg03 Isolated from Luffa cylindrica in China.</title>
        <authorList>
            <person name="Yuan G.-Q."/>
            <person name="Li Q.-Q."/>
            <person name="Zhang Y.-W."/>
        </authorList>
    </citation>
    <scope>NUCLEOTIDE SEQUENCE [LARGE SCALE GENOMIC DNA]</scope>
    <source>
        <strain evidence="2 3">Tg03</strain>
    </source>
</reference>
<dbReference type="RefSeq" id="WP_123203694.1">
    <property type="nucleotide sequence ID" value="NZ_RJTL01000035.1"/>
</dbReference>